<feature type="domain" description="SMP-30/Gluconolactonase/LRE-like region" evidence="2">
    <location>
        <begin position="13"/>
        <end position="258"/>
    </location>
</feature>
<dbReference type="PRINTS" id="PR01790">
    <property type="entry name" value="SMP30FAMILY"/>
</dbReference>
<protein>
    <submittedName>
        <fullName evidence="3">SMP-30/gluconolactonase/LRE family protein</fullName>
    </submittedName>
</protein>
<dbReference type="InterPro" id="IPR005511">
    <property type="entry name" value="SMP-30"/>
</dbReference>
<name>A0ABW8ZAK1_9BURK</name>
<evidence type="ECO:0000313" key="3">
    <source>
        <dbReference type="EMBL" id="MFL9879555.1"/>
    </source>
</evidence>
<evidence type="ECO:0000256" key="1">
    <source>
        <dbReference type="ARBA" id="ARBA00008853"/>
    </source>
</evidence>
<dbReference type="Gene3D" id="2.120.10.30">
    <property type="entry name" value="TolB, C-terminal domain"/>
    <property type="match status" value="1"/>
</dbReference>
<comment type="similarity">
    <text evidence="1">Belongs to the SMP-30/CGR1 family.</text>
</comment>
<keyword evidence="4" id="KW-1185">Reference proteome</keyword>
<proteinExistence type="inferred from homology"/>
<dbReference type="Pfam" id="PF08450">
    <property type="entry name" value="SGL"/>
    <property type="match status" value="1"/>
</dbReference>
<dbReference type="EMBL" id="JAQQFR010000008">
    <property type="protein sequence ID" value="MFL9879555.1"/>
    <property type="molecule type" value="Genomic_DNA"/>
</dbReference>
<dbReference type="PANTHER" id="PTHR10907:SF47">
    <property type="entry name" value="REGUCALCIN"/>
    <property type="match status" value="1"/>
</dbReference>
<evidence type="ECO:0000259" key="2">
    <source>
        <dbReference type="Pfam" id="PF08450"/>
    </source>
</evidence>
<dbReference type="Proteomes" id="UP001629214">
    <property type="component" value="Unassembled WGS sequence"/>
</dbReference>
<comment type="caution">
    <text evidence="3">The sequence shown here is derived from an EMBL/GenBank/DDBJ whole genome shotgun (WGS) entry which is preliminary data.</text>
</comment>
<dbReference type="RefSeq" id="WP_408168584.1">
    <property type="nucleotide sequence ID" value="NZ_JAQQFR010000008.1"/>
</dbReference>
<dbReference type="PANTHER" id="PTHR10907">
    <property type="entry name" value="REGUCALCIN"/>
    <property type="match status" value="1"/>
</dbReference>
<gene>
    <name evidence="3" type="ORF">PQR63_14245</name>
</gene>
<dbReference type="InterPro" id="IPR013658">
    <property type="entry name" value="SGL"/>
</dbReference>
<dbReference type="SUPFAM" id="SSF63829">
    <property type="entry name" value="Calcium-dependent phosphotriesterase"/>
    <property type="match status" value="1"/>
</dbReference>
<reference evidence="3 4" key="1">
    <citation type="journal article" date="2024" name="Chem. Sci.">
        <title>Discovery of megapolipeptins by genome mining of a Burkholderiales bacteria collection.</title>
        <authorList>
            <person name="Paulo B.S."/>
            <person name="Recchia M.J.J."/>
            <person name="Lee S."/>
            <person name="Fergusson C.H."/>
            <person name="Romanowski S.B."/>
            <person name="Hernandez A."/>
            <person name="Krull N."/>
            <person name="Liu D.Y."/>
            <person name="Cavanagh H."/>
            <person name="Bos A."/>
            <person name="Gray C.A."/>
            <person name="Murphy B.T."/>
            <person name="Linington R.G."/>
            <person name="Eustaquio A.S."/>
        </authorList>
    </citation>
    <scope>NUCLEOTIDE SEQUENCE [LARGE SCALE GENOMIC DNA]</scope>
    <source>
        <strain evidence="3 4">RL21-008-BIB-B</strain>
    </source>
</reference>
<organism evidence="3 4">
    <name type="scientific">Herbaspirillum rhizosphaerae</name>
    <dbReference type="NCBI Taxonomy" id="346179"/>
    <lineage>
        <taxon>Bacteria</taxon>
        <taxon>Pseudomonadati</taxon>
        <taxon>Pseudomonadota</taxon>
        <taxon>Betaproteobacteria</taxon>
        <taxon>Burkholderiales</taxon>
        <taxon>Oxalobacteraceae</taxon>
        <taxon>Herbaspirillum</taxon>
    </lineage>
</organism>
<accession>A0ABW8ZAK1</accession>
<sequence length="293" mass="31984">MQASLIVDGKCELGECAIWCDRTQSVFWTDIQASVLWNYRPADGVTRSWIMPERLSVFALTAQTNRLLIGLASRLAFFDLDTRAITPICRIEDDLPTTRLNDGRCDRQGRFVFGTLNEDKGRAPIGSYYRLNTELSLERLPLPGVAIPNSVCFSPDGTRMYYCDTMQGKIMCCDYDVVTGAISGQRLFVDLAGEKGSPDGSAIDSQGYLWNAQWGGARVVRYAPDGLVDRIIAVPVSQPSCPAFGGTDLDTLFVTTAHEGMDASQRACEPLSGGLFSVVLDGVKGIPEVRFGG</sequence>
<dbReference type="InterPro" id="IPR011042">
    <property type="entry name" value="6-blade_b-propeller_TolB-like"/>
</dbReference>
<evidence type="ECO:0000313" key="4">
    <source>
        <dbReference type="Proteomes" id="UP001629214"/>
    </source>
</evidence>